<accession>A0A1H1HSR4</accession>
<proteinExistence type="predicted"/>
<dbReference type="OrthoDB" id="9026125at2"/>
<feature type="signal peptide" evidence="1">
    <location>
        <begin position="1"/>
        <end position="19"/>
    </location>
</feature>
<evidence type="ECO:0000313" key="2">
    <source>
        <dbReference type="EMBL" id="SDR28437.1"/>
    </source>
</evidence>
<keyword evidence="1" id="KW-0732">Signal</keyword>
<dbReference type="EMBL" id="FNKP01000002">
    <property type="protein sequence ID" value="SDR28437.1"/>
    <property type="molecule type" value="Genomic_DNA"/>
</dbReference>
<keyword evidence="3" id="KW-1185">Reference proteome</keyword>
<protein>
    <submittedName>
        <fullName evidence="2">Uncharacterized protein</fullName>
    </submittedName>
</protein>
<dbReference type="RefSeq" id="WP_074768305.1">
    <property type="nucleotide sequence ID" value="NZ_FNKP01000002.1"/>
</dbReference>
<evidence type="ECO:0000256" key="1">
    <source>
        <dbReference type="SAM" id="SignalP"/>
    </source>
</evidence>
<gene>
    <name evidence="2" type="ORF">SAMN05443245_4249</name>
</gene>
<dbReference type="AlphaFoldDB" id="A0A1H1HSR4"/>
<dbReference type="PROSITE" id="PS51257">
    <property type="entry name" value="PROKAR_LIPOPROTEIN"/>
    <property type="match status" value="1"/>
</dbReference>
<name>A0A1H1HSR4_9BURK</name>
<feature type="chain" id="PRO_5010187008" evidence="1">
    <location>
        <begin position="20"/>
        <end position="205"/>
    </location>
</feature>
<dbReference type="Proteomes" id="UP000183487">
    <property type="component" value="Unassembled WGS sequence"/>
</dbReference>
<organism evidence="2 3">
    <name type="scientific">Paraburkholderia fungorum</name>
    <dbReference type="NCBI Taxonomy" id="134537"/>
    <lineage>
        <taxon>Bacteria</taxon>
        <taxon>Pseudomonadati</taxon>
        <taxon>Pseudomonadota</taxon>
        <taxon>Betaproteobacteria</taxon>
        <taxon>Burkholderiales</taxon>
        <taxon>Burkholderiaceae</taxon>
        <taxon>Paraburkholderia</taxon>
    </lineage>
</organism>
<reference evidence="3" key="1">
    <citation type="submission" date="2016-10" db="EMBL/GenBank/DDBJ databases">
        <authorList>
            <person name="Varghese N."/>
        </authorList>
    </citation>
    <scope>NUCLEOTIDE SEQUENCE [LARGE SCALE GENOMIC DNA]</scope>
    <source>
        <strain evidence="3">GAS106B</strain>
    </source>
</reference>
<evidence type="ECO:0000313" key="3">
    <source>
        <dbReference type="Proteomes" id="UP000183487"/>
    </source>
</evidence>
<sequence>MAKKLLMSAALAVAVTGLAGCSGISTDVHALGPANSAVVLRSGSTYTITRMPLQEGSADHLEFEVLLRDELARRGFVDPTAEQPAQYLLSIAYDTRLTEIGVGVKDCAPRDCALESGASFSLFGSRAYRHSLTLRFFDRVSGEQRYKVSAVTVDRNADPLRAMPALVKSALAKFPFDAPPDWRVKLRVDQTGSAPEVVSVKPVQR</sequence>